<organism evidence="2 3">
    <name type="scientific">Rhipicephalus sanguineus</name>
    <name type="common">Brown dog tick</name>
    <name type="synonym">Ixodes sanguineus</name>
    <dbReference type="NCBI Taxonomy" id="34632"/>
    <lineage>
        <taxon>Eukaryota</taxon>
        <taxon>Metazoa</taxon>
        <taxon>Ecdysozoa</taxon>
        <taxon>Arthropoda</taxon>
        <taxon>Chelicerata</taxon>
        <taxon>Arachnida</taxon>
        <taxon>Acari</taxon>
        <taxon>Parasitiformes</taxon>
        <taxon>Ixodida</taxon>
        <taxon>Ixodoidea</taxon>
        <taxon>Ixodidae</taxon>
        <taxon>Rhipicephalinae</taxon>
        <taxon>Rhipicephalus</taxon>
        <taxon>Rhipicephalus</taxon>
    </lineage>
</organism>
<reference evidence="2" key="1">
    <citation type="journal article" date="2020" name="Cell">
        <title>Large-Scale Comparative Analyses of Tick Genomes Elucidate Their Genetic Diversity and Vector Capacities.</title>
        <authorList>
            <consortium name="Tick Genome and Microbiome Consortium (TIGMIC)"/>
            <person name="Jia N."/>
            <person name="Wang J."/>
            <person name="Shi W."/>
            <person name="Du L."/>
            <person name="Sun Y."/>
            <person name="Zhan W."/>
            <person name="Jiang J.F."/>
            <person name="Wang Q."/>
            <person name="Zhang B."/>
            <person name="Ji P."/>
            <person name="Bell-Sakyi L."/>
            <person name="Cui X.M."/>
            <person name="Yuan T.T."/>
            <person name="Jiang B.G."/>
            <person name="Yang W.F."/>
            <person name="Lam T.T."/>
            <person name="Chang Q.C."/>
            <person name="Ding S.J."/>
            <person name="Wang X.J."/>
            <person name="Zhu J.G."/>
            <person name="Ruan X.D."/>
            <person name="Zhao L."/>
            <person name="Wei J.T."/>
            <person name="Ye R.Z."/>
            <person name="Que T.C."/>
            <person name="Du C.H."/>
            <person name="Zhou Y.H."/>
            <person name="Cheng J.X."/>
            <person name="Dai P.F."/>
            <person name="Guo W.B."/>
            <person name="Han X.H."/>
            <person name="Huang E.J."/>
            <person name="Li L.F."/>
            <person name="Wei W."/>
            <person name="Gao Y.C."/>
            <person name="Liu J.Z."/>
            <person name="Shao H.Z."/>
            <person name="Wang X."/>
            <person name="Wang C.C."/>
            <person name="Yang T.C."/>
            <person name="Huo Q.B."/>
            <person name="Li W."/>
            <person name="Chen H.Y."/>
            <person name="Chen S.E."/>
            <person name="Zhou L.G."/>
            <person name="Ni X.B."/>
            <person name="Tian J.H."/>
            <person name="Sheng Y."/>
            <person name="Liu T."/>
            <person name="Pan Y.S."/>
            <person name="Xia L.Y."/>
            <person name="Li J."/>
            <person name="Zhao F."/>
            <person name="Cao W.C."/>
        </authorList>
    </citation>
    <scope>NUCLEOTIDE SEQUENCE</scope>
    <source>
        <strain evidence="2">Rsan-2018</strain>
    </source>
</reference>
<reference evidence="2" key="2">
    <citation type="submission" date="2021-09" db="EMBL/GenBank/DDBJ databases">
        <authorList>
            <person name="Jia N."/>
            <person name="Wang J."/>
            <person name="Shi W."/>
            <person name="Du L."/>
            <person name="Sun Y."/>
            <person name="Zhan W."/>
            <person name="Jiang J."/>
            <person name="Wang Q."/>
            <person name="Zhang B."/>
            <person name="Ji P."/>
            <person name="Sakyi L.B."/>
            <person name="Cui X."/>
            <person name="Yuan T."/>
            <person name="Jiang B."/>
            <person name="Yang W."/>
            <person name="Lam T.T.-Y."/>
            <person name="Chang Q."/>
            <person name="Ding S."/>
            <person name="Wang X."/>
            <person name="Zhu J."/>
            <person name="Ruan X."/>
            <person name="Zhao L."/>
            <person name="Wei J."/>
            <person name="Que T."/>
            <person name="Du C."/>
            <person name="Cheng J."/>
            <person name="Dai P."/>
            <person name="Han X."/>
            <person name="Huang E."/>
            <person name="Gao Y."/>
            <person name="Liu J."/>
            <person name="Shao H."/>
            <person name="Ye R."/>
            <person name="Li L."/>
            <person name="Wei W."/>
            <person name="Wang X."/>
            <person name="Wang C."/>
            <person name="Huo Q."/>
            <person name="Li W."/>
            <person name="Guo W."/>
            <person name="Chen H."/>
            <person name="Chen S."/>
            <person name="Zhou L."/>
            <person name="Zhou L."/>
            <person name="Ni X."/>
            <person name="Tian J."/>
            <person name="Zhou Y."/>
            <person name="Sheng Y."/>
            <person name="Liu T."/>
            <person name="Pan Y."/>
            <person name="Xia L."/>
            <person name="Li J."/>
            <person name="Zhao F."/>
            <person name="Cao W."/>
        </authorList>
    </citation>
    <scope>NUCLEOTIDE SEQUENCE</scope>
    <source>
        <strain evidence="2">Rsan-2018</strain>
        <tissue evidence="2">Larvae</tissue>
    </source>
</reference>
<name>A0A9D4T6Z3_RHISA</name>
<gene>
    <name evidence="2" type="ORF">HPB52_000718</name>
</gene>
<evidence type="ECO:0000313" key="3">
    <source>
        <dbReference type="Proteomes" id="UP000821837"/>
    </source>
</evidence>
<dbReference type="AlphaFoldDB" id="A0A9D4T6Z3"/>
<accession>A0A9D4T6Z3</accession>
<protein>
    <submittedName>
        <fullName evidence="2">Uncharacterized protein</fullName>
    </submittedName>
</protein>
<sequence length="107" mass="10952">MCDCDSASVCAGHGLAAGNVDGACGVKDASLCSADESACGVDVFKCRVNGSACGVDVPTCSGDRTSASNGMAFATTDVRASSIQQRTSAPTLTDEEIARRKRRERTL</sequence>
<dbReference type="EMBL" id="JABSTV010001245">
    <property type="protein sequence ID" value="KAH7981693.1"/>
    <property type="molecule type" value="Genomic_DNA"/>
</dbReference>
<feature type="region of interest" description="Disordered" evidence="1">
    <location>
        <begin position="79"/>
        <end position="107"/>
    </location>
</feature>
<evidence type="ECO:0000313" key="2">
    <source>
        <dbReference type="EMBL" id="KAH7981693.1"/>
    </source>
</evidence>
<evidence type="ECO:0000256" key="1">
    <source>
        <dbReference type="SAM" id="MobiDB-lite"/>
    </source>
</evidence>
<comment type="caution">
    <text evidence="2">The sequence shown here is derived from an EMBL/GenBank/DDBJ whole genome shotgun (WGS) entry which is preliminary data.</text>
</comment>
<proteinExistence type="predicted"/>
<feature type="compositionally biased region" description="Polar residues" evidence="1">
    <location>
        <begin position="79"/>
        <end position="91"/>
    </location>
</feature>
<keyword evidence="3" id="KW-1185">Reference proteome</keyword>
<dbReference type="Proteomes" id="UP000821837">
    <property type="component" value="Chromosome 1"/>
</dbReference>